<keyword evidence="5 12" id="KW-0812">Transmembrane</keyword>
<dbReference type="InterPro" id="IPR015943">
    <property type="entry name" value="WD40/YVTN_repeat-like_dom_sf"/>
</dbReference>
<evidence type="ECO:0000256" key="7">
    <source>
        <dbReference type="ARBA" id="ARBA00022989"/>
    </source>
</evidence>
<feature type="transmembrane region" description="Helical" evidence="12">
    <location>
        <begin position="380"/>
        <end position="398"/>
    </location>
</feature>
<gene>
    <name evidence="13" type="ORF">ROHU_014914</name>
</gene>
<dbReference type="GO" id="GO:0043161">
    <property type="term" value="P:proteasome-mediated ubiquitin-dependent protein catabolic process"/>
    <property type="evidence" value="ECO:0007669"/>
    <property type="project" value="TreeGrafter"/>
</dbReference>
<dbReference type="STRING" id="84645.A0A498NST0"/>
<evidence type="ECO:0000256" key="10">
    <source>
        <dbReference type="ARBA" id="ARBA00023160"/>
    </source>
</evidence>
<feature type="transmembrane region" description="Helical" evidence="12">
    <location>
        <begin position="405"/>
        <end position="424"/>
    </location>
</feature>
<evidence type="ECO:0000256" key="9">
    <source>
        <dbReference type="ARBA" id="ARBA00023136"/>
    </source>
</evidence>
<dbReference type="GO" id="GO:0016020">
    <property type="term" value="C:membrane"/>
    <property type="evidence" value="ECO:0007669"/>
    <property type="project" value="UniProtKB-SubCell"/>
</dbReference>
<comment type="subcellular location">
    <subcellularLocation>
        <location evidence="1">Membrane</location>
        <topology evidence="1">Multi-pass membrane protein</topology>
    </subcellularLocation>
</comment>
<keyword evidence="11" id="KW-0853">WD repeat</keyword>
<keyword evidence="3" id="KW-0444">Lipid biosynthesis</keyword>
<dbReference type="GO" id="GO:0000109">
    <property type="term" value="C:nucleotide-excision repair complex"/>
    <property type="evidence" value="ECO:0007669"/>
    <property type="project" value="TreeGrafter"/>
</dbReference>
<keyword evidence="7 12" id="KW-1133">Transmembrane helix</keyword>
<dbReference type="InterPro" id="IPR042238">
    <property type="entry name" value="Rad28/ERCC8/Ckn1/ATCSA-1"/>
</dbReference>
<evidence type="ECO:0000256" key="3">
    <source>
        <dbReference type="ARBA" id="ARBA00022516"/>
    </source>
</evidence>
<protein>
    <recommendedName>
        <fullName evidence="2">very-long-chain 3-oxoacyl-CoA synthase</fullName>
        <ecNumber evidence="2">2.3.1.199</ecNumber>
    </recommendedName>
</protein>
<dbReference type="PROSITE" id="PS50294">
    <property type="entry name" value="WD_REPEATS_REGION"/>
    <property type="match status" value="3"/>
</dbReference>
<dbReference type="PANTHER" id="PTHR46202:SF1">
    <property type="entry name" value="DNA EXCISION REPAIR PROTEIN ERCC-8"/>
    <property type="match status" value="1"/>
</dbReference>
<dbReference type="SMART" id="SM00320">
    <property type="entry name" value="WD40"/>
    <property type="match status" value="4"/>
</dbReference>
<dbReference type="GO" id="GO:0031464">
    <property type="term" value="C:Cul4A-RING E3 ubiquitin ligase complex"/>
    <property type="evidence" value="ECO:0007669"/>
    <property type="project" value="TreeGrafter"/>
</dbReference>
<keyword evidence="6" id="KW-0276">Fatty acid metabolism</keyword>
<dbReference type="InterPro" id="IPR036322">
    <property type="entry name" value="WD40_repeat_dom_sf"/>
</dbReference>
<dbReference type="EC" id="2.3.1.199" evidence="2"/>
<dbReference type="SUPFAM" id="SSF50978">
    <property type="entry name" value="WD40 repeat-like"/>
    <property type="match status" value="1"/>
</dbReference>
<keyword evidence="8" id="KW-0443">Lipid metabolism</keyword>
<organism evidence="13 14">
    <name type="scientific">Labeo rohita</name>
    <name type="common">Indian major carp</name>
    <name type="synonym">Cyprinus rohita</name>
    <dbReference type="NCBI Taxonomy" id="84645"/>
    <lineage>
        <taxon>Eukaryota</taxon>
        <taxon>Metazoa</taxon>
        <taxon>Chordata</taxon>
        <taxon>Craniata</taxon>
        <taxon>Vertebrata</taxon>
        <taxon>Euteleostomi</taxon>
        <taxon>Actinopterygii</taxon>
        <taxon>Neopterygii</taxon>
        <taxon>Teleostei</taxon>
        <taxon>Ostariophysi</taxon>
        <taxon>Cypriniformes</taxon>
        <taxon>Cyprinidae</taxon>
        <taxon>Labeoninae</taxon>
        <taxon>Labeonini</taxon>
        <taxon>Labeo</taxon>
    </lineage>
</organism>
<dbReference type="Pfam" id="PF00400">
    <property type="entry name" value="WD40"/>
    <property type="match status" value="3"/>
</dbReference>
<comment type="caution">
    <text evidence="13">The sequence shown here is derived from an EMBL/GenBank/DDBJ whole genome shotgun (WGS) entry which is preliminary data.</text>
</comment>
<dbReference type="FunFam" id="2.130.10.10:FF:002628">
    <property type="entry name" value="Excision repair cross-complementation group 8"/>
    <property type="match status" value="1"/>
</dbReference>
<keyword evidence="10" id="KW-0275">Fatty acid biosynthesis</keyword>
<feature type="transmembrane region" description="Helical" evidence="12">
    <location>
        <begin position="495"/>
        <end position="520"/>
    </location>
</feature>
<evidence type="ECO:0000256" key="5">
    <source>
        <dbReference type="ARBA" id="ARBA00022692"/>
    </source>
</evidence>
<feature type="repeat" description="WD" evidence="11">
    <location>
        <begin position="298"/>
        <end position="329"/>
    </location>
</feature>
<feature type="transmembrane region" description="Helical" evidence="12">
    <location>
        <begin position="436"/>
        <end position="459"/>
    </location>
</feature>
<evidence type="ECO:0000256" key="8">
    <source>
        <dbReference type="ARBA" id="ARBA00023098"/>
    </source>
</evidence>
<evidence type="ECO:0000256" key="1">
    <source>
        <dbReference type="ARBA" id="ARBA00004141"/>
    </source>
</evidence>
<keyword evidence="14" id="KW-1185">Reference proteome</keyword>
<dbReference type="GO" id="GO:0006283">
    <property type="term" value="P:transcription-coupled nucleotide-excision repair"/>
    <property type="evidence" value="ECO:0007669"/>
    <property type="project" value="InterPro"/>
</dbReference>
<evidence type="ECO:0000256" key="4">
    <source>
        <dbReference type="ARBA" id="ARBA00022679"/>
    </source>
</evidence>
<dbReference type="AlphaFoldDB" id="A0A498NST0"/>
<feature type="repeat" description="WD" evidence="11">
    <location>
        <begin position="95"/>
        <end position="137"/>
    </location>
</feature>
<keyword evidence="9 12" id="KW-0472">Membrane</keyword>
<dbReference type="Proteomes" id="UP000290572">
    <property type="component" value="Unassembled WGS sequence"/>
</dbReference>
<dbReference type="PANTHER" id="PTHR46202">
    <property type="entry name" value="DNA EXCISION REPAIR PROTEIN ERCC-8"/>
    <property type="match status" value="1"/>
</dbReference>
<dbReference type="PROSITE" id="PS50082">
    <property type="entry name" value="WD_REPEATS_2"/>
    <property type="match status" value="3"/>
</dbReference>
<evidence type="ECO:0000313" key="14">
    <source>
        <dbReference type="Proteomes" id="UP000290572"/>
    </source>
</evidence>
<evidence type="ECO:0000256" key="11">
    <source>
        <dbReference type="PROSITE-ProRule" id="PRU00221"/>
    </source>
</evidence>
<dbReference type="Pfam" id="PF01151">
    <property type="entry name" value="ELO"/>
    <property type="match status" value="1"/>
</dbReference>
<evidence type="ECO:0000256" key="2">
    <source>
        <dbReference type="ARBA" id="ARBA00012307"/>
    </source>
</evidence>
<dbReference type="InterPro" id="IPR030457">
    <property type="entry name" value="ELO_CS"/>
</dbReference>
<evidence type="ECO:0000256" key="6">
    <source>
        <dbReference type="ARBA" id="ARBA00022832"/>
    </source>
</evidence>
<sequence>MLSFLYARQSGLDDPVRLRRAESTRRVLSLELNHNRDVDRIHGNGINTLDIEVVDGRYMLSGGSDGVIVIYDLENNSKKPQYTCKAICTVGRSSRHVHKFSVETVQWYPHDTGIFVSSSFDKTMKVWDTETLKPAEEFQFDGNVYCHHMSPIARKHSLVAVFQSAANAIQMSFQKRALLCSVLAVGTKDPKVQLCDLKSGSRIHILQVNTAHNGRVNGLCFTADGLHLLTTGTDDRMRLWNSATGENTLVNYGKVVNESRKGLKFTISRGCSPEFVFVPCGSSVAVYGLHSGKLITMLRGHYNNVDCCEFHPDYQELYSGGKDCNILAWVPVLRQPDIEDEETNSKRFVMSGWGTGYSFGCDLVDYSQSPKGMRMAWTCWLYYFSKFIELLDTVFFVLRKKHNQVTFLHVFHHSIMPFTWWFGVRFSPGGLGTFHALLNCIVHVIMYTYYGLSALGPAYHKFLWWKKHLTSIQLIQFVIITCHISQYFFMKDCPYPYPIFMYIIALYGIIFLFLFLHFWYHAYTKGKRLPKVLKNTTKPQNNNDMHHKKE</sequence>
<proteinExistence type="predicted"/>
<evidence type="ECO:0000313" key="13">
    <source>
        <dbReference type="EMBL" id="RXN34584.1"/>
    </source>
</evidence>
<name>A0A498NST0_LABRO</name>
<feature type="repeat" description="WD" evidence="11">
    <location>
        <begin position="209"/>
        <end position="250"/>
    </location>
</feature>
<evidence type="ECO:0000256" key="12">
    <source>
        <dbReference type="SAM" id="Phobius"/>
    </source>
</evidence>
<dbReference type="GO" id="GO:0006633">
    <property type="term" value="P:fatty acid biosynthetic process"/>
    <property type="evidence" value="ECO:0007669"/>
    <property type="project" value="UniProtKB-KW"/>
</dbReference>
<dbReference type="InterPro" id="IPR001680">
    <property type="entry name" value="WD40_rpt"/>
</dbReference>
<keyword evidence="4" id="KW-0808">Transferase</keyword>
<dbReference type="Gene3D" id="2.130.10.10">
    <property type="entry name" value="YVTN repeat-like/Quinoprotein amine dehydrogenase"/>
    <property type="match status" value="2"/>
</dbReference>
<accession>A0A498NST0</accession>
<dbReference type="PROSITE" id="PS01188">
    <property type="entry name" value="ELO"/>
    <property type="match status" value="1"/>
</dbReference>
<feature type="transmembrane region" description="Helical" evidence="12">
    <location>
        <begin position="471"/>
        <end position="489"/>
    </location>
</feature>
<dbReference type="InterPro" id="IPR002076">
    <property type="entry name" value="ELO_fam"/>
</dbReference>
<dbReference type="GO" id="GO:0000209">
    <property type="term" value="P:protein polyubiquitination"/>
    <property type="evidence" value="ECO:0007669"/>
    <property type="project" value="TreeGrafter"/>
</dbReference>
<reference evidence="13 14" key="1">
    <citation type="submission" date="2018-03" db="EMBL/GenBank/DDBJ databases">
        <title>Draft genome sequence of Rohu Carp (Labeo rohita).</title>
        <authorList>
            <person name="Das P."/>
            <person name="Kushwaha B."/>
            <person name="Joshi C.G."/>
            <person name="Kumar D."/>
            <person name="Nagpure N.S."/>
            <person name="Sahoo L."/>
            <person name="Das S.P."/>
            <person name="Bit A."/>
            <person name="Patnaik S."/>
            <person name="Meher P.K."/>
            <person name="Jayasankar P."/>
            <person name="Koringa P.G."/>
            <person name="Patel N.V."/>
            <person name="Hinsu A.T."/>
            <person name="Kumar R."/>
            <person name="Pandey M."/>
            <person name="Agarwal S."/>
            <person name="Srivastava S."/>
            <person name="Singh M."/>
            <person name="Iquebal M.A."/>
            <person name="Jaiswal S."/>
            <person name="Angadi U.B."/>
            <person name="Kumar N."/>
            <person name="Raza M."/>
            <person name="Shah T.M."/>
            <person name="Rai A."/>
            <person name="Jena J.K."/>
        </authorList>
    </citation>
    <scope>NUCLEOTIDE SEQUENCE [LARGE SCALE GENOMIC DNA]</scope>
    <source>
        <strain evidence="13">DASCIFA01</strain>
        <tissue evidence="13">Testis</tissue>
    </source>
</reference>
<dbReference type="GO" id="GO:0009922">
    <property type="term" value="F:fatty acid elongase activity"/>
    <property type="evidence" value="ECO:0007669"/>
    <property type="project" value="UniProtKB-EC"/>
</dbReference>
<dbReference type="EMBL" id="QBIY01011171">
    <property type="protein sequence ID" value="RXN34584.1"/>
    <property type="molecule type" value="Genomic_DNA"/>
</dbReference>